<reference evidence="1 2" key="1">
    <citation type="submission" date="2015-09" db="EMBL/GenBank/DDBJ databases">
        <title>Sorangium comparison.</title>
        <authorList>
            <person name="Zaburannyi N."/>
            <person name="Bunk B."/>
            <person name="Overmann J."/>
            <person name="Mueller R."/>
        </authorList>
    </citation>
    <scope>NUCLEOTIDE SEQUENCE [LARGE SCALE GENOMIC DNA]</scope>
    <source>
        <strain evidence="1 2">So ce26</strain>
    </source>
</reference>
<dbReference type="Proteomes" id="UP000238348">
    <property type="component" value="Chromosome"/>
</dbReference>
<dbReference type="AlphaFoldDB" id="A0A2L0EWU7"/>
<accession>A0A2L0EWU7</accession>
<dbReference type="EMBL" id="CP012673">
    <property type="protein sequence ID" value="AUX43735.1"/>
    <property type="molecule type" value="Genomic_DNA"/>
</dbReference>
<proteinExistence type="predicted"/>
<protein>
    <recommendedName>
        <fullName evidence="3">STAS/SEC14 domain-containing protein</fullName>
    </recommendedName>
</protein>
<dbReference type="RefSeq" id="WP_104982373.1">
    <property type="nucleotide sequence ID" value="NZ_CP012673.1"/>
</dbReference>
<evidence type="ECO:0000313" key="1">
    <source>
        <dbReference type="EMBL" id="AUX43735.1"/>
    </source>
</evidence>
<gene>
    <name evidence="1" type="ORF">SOCE26_051900</name>
</gene>
<sequence length="141" mass="15761">MKHIGKHTVRVGDVANTFEVAFRGDLSMEDTKQLLDFMISESAGWSYVLLTGDLSEMGKLSPDVRQTLATLGRRLPPVRGIVYYRASFTVRVTNELVIRAYALLTGVDVAFHFVDDAAEAQAWLARRQEQLTSKAQRQVSS</sequence>
<evidence type="ECO:0000313" key="2">
    <source>
        <dbReference type="Proteomes" id="UP000238348"/>
    </source>
</evidence>
<name>A0A2L0EWU7_SORCE</name>
<evidence type="ECO:0008006" key="3">
    <source>
        <dbReference type="Google" id="ProtNLM"/>
    </source>
</evidence>
<dbReference type="OrthoDB" id="5517493at2"/>
<organism evidence="1 2">
    <name type="scientific">Sorangium cellulosum</name>
    <name type="common">Polyangium cellulosum</name>
    <dbReference type="NCBI Taxonomy" id="56"/>
    <lineage>
        <taxon>Bacteria</taxon>
        <taxon>Pseudomonadati</taxon>
        <taxon>Myxococcota</taxon>
        <taxon>Polyangia</taxon>
        <taxon>Polyangiales</taxon>
        <taxon>Polyangiaceae</taxon>
        <taxon>Sorangium</taxon>
    </lineage>
</organism>